<dbReference type="Pfam" id="PF00005">
    <property type="entry name" value="ABC_tran"/>
    <property type="match status" value="1"/>
</dbReference>
<dbReference type="InterPro" id="IPR011527">
    <property type="entry name" value="ABC1_TM_dom"/>
</dbReference>
<keyword evidence="3" id="KW-0547">Nucleotide-binding</keyword>
<dbReference type="InterPro" id="IPR003593">
    <property type="entry name" value="AAA+_ATPase"/>
</dbReference>
<dbReference type="PROSITE" id="PS00211">
    <property type="entry name" value="ABC_TRANSPORTER_1"/>
    <property type="match status" value="1"/>
</dbReference>
<feature type="transmembrane region" description="Helical" evidence="7">
    <location>
        <begin position="70"/>
        <end position="90"/>
    </location>
</feature>
<dbReference type="Proteomes" id="UP000010304">
    <property type="component" value="Unassembled WGS sequence"/>
</dbReference>
<keyword evidence="6 7" id="KW-0472">Membrane</keyword>
<keyword evidence="5 7" id="KW-1133">Transmembrane helix</keyword>
<evidence type="ECO:0000256" key="1">
    <source>
        <dbReference type="ARBA" id="ARBA00004651"/>
    </source>
</evidence>
<dbReference type="InterPro" id="IPR027417">
    <property type="entry name" value="P-loop_NTPase"/>
</dbReference>
<dbReference type="InterPro" id="IPR003439">
    <property type="entry name" value="ABC_transporter-like_ATP-bd"/>
</dbReference>
<gene>
    <name evidence="10" type="ORF">HMPREF9180_1530</name>
</gene>
<keyword evidence="4 10" id="KW-0067">ATP-binding</keyword>
<evidence type="ECO:0000259" key="8">
    <source>
        <dbReference type="PROSITE" id="PS50893"/>
    </source>
</evidence>
<evidence type="ECO:0000259" key="9">
    <source>
        <dbReference type="PROSITE" id="PS50929"/>
    </source>
</evidence>
<protein>
    <submittedName>
        <fullName evidence="10">ABC transporter, ATP-binding protein</fullName>
    </submittedName>
</protein>
<keyword evidence="11" id="KW-1185">Reference proteome</keyword>
<proteinExistence type="predicted"/>
<dbReference type="InterPro" id="IPR036640">
    <property type="entry name" value="ABC1_TM_sf"/>
</dbReference>
<dbReference type="Gene3D" id="3.40.50.300">
    <property type="entry name" value="P-loop containing nucleotide triphosphate hydrolases"/>
    <property type="match status" value="1"/>
</dbReference>
<evidence type="ECO:0000313" key="11">
    <source>
        <dbReference type="Proteomes" id="UP000010304"/>
    </source>
</evidence>
<dbReference type="PROSITE" id="PS50893">
    <property type="entry name" value="ABC_TRANSPORTER_2"/>
    <property type="match status" value="1"/>
</dbReference>
<sequence>MNSFTKKSIITLIDYSDEKGGFISMLRKFVTKKHLTLYLLSIVITWLEAIITPALVQNIVASFTNQELNLLWKVLILGILGNLILLLGLAGKRYYYARVITDFKFGMKSAIFHRFLHSYHISEQDILSDLENDVKQLENNYIEPTVIIISSIGFTSVSIIYALWTNFYLGLIFILFYSFPVLCSSIGSKRLDALSENRSKSNQTYLASLTNFIAGNQQIRHYHGQTFFFNRYQEKLKSSLTTEIAYEKQRTLNSLVTNSIDAFCSVAPIVIGGFMTYYGHLSAASFVAIYLVSHNIGYQFQELAYFTNTRKSTNYLREKYQKLLNEKDPSLPHPITDIYPIQLQEISLEADGQAILAPLSLHIKQGEKIAIIGESGSGKTSLLNLIHGDQQPTHGHISFADQSLSREEITSVSSYILQSSHYFNSLSLEENITLGAVKNVSKLESILKQTGLDSLKHRNLNEDSLSGGEKQRLEIARALYHNSRLILADEAKANLDSENSQKISDLLFSLPQTVIEVIHHYNDEDLKRYDQVIHLYKADKIPKQSKN</sequence>
<evidence type="ECO:0000256" key="2">
    <source>
        <dbReference type="ARBA" id="ARBA00022692"/>
    </source>
</evidence>
<dbReference type="SUPFAM" id="SSF90123">
    <property type="entry name" value="ABC transporter transmembrane region"/>
    <property type="match status" value="1"/>
</dbReference>
<dbReference type="AlphaFoldDB" id="E8KDH5"/>
<reference evidence="10 11" key="1">
    <citation type="submission" date="2010-12" db="EMBL/GenBank/DDBJ databases">
        <authorList>
            <person name="Muzny D."/>
            <person name="Qin X."/>
            <person name="Deng J."/>
            <person name="Jiang H."/>
            <person name="Liu Y."/>
            <person name="Qu J."/>
            <person name="Song X.-Z."/>
            <person name="Zhang L."/>
            <person name="Thornton R."/>
            <person name="Coyle M."/>
            <person name="Francisco L."/>
            <person name="Jackson L."/>
            <person name="Javaid M."/>
            <person name="Korchina V."/>
            <person name="Kovar C."/>
            <person name="Mata R."/>
            <person name="Mathew T."/>
            <person name="Ngo R."/>
            <person name="Nguyen L."/>
            <person name="Nguyen N."/>
            <person name="Okwuonu G."/>
            <person name="Ongeri F."/>
            <person name="Pham C."/>
            <person name="Simmons D."/>
            <person name="Wilczek-Boney K."/>
            <person name="Hale W."/>
            <person name="Jakkamsetti A."/>
            <person name="Pham P."/>
            <person name="Ruth R."/>
            <person name="San Lucas F."/>
            <person name="Warren J."/>
            <person name="Zhang J."/>
            <person name="Zhao Z."/>
            <person name="Zhou C."/>
            <person name="Zhu D."/>
            <person name="Lee S."/>
            <person name="Bess C."/>
            <person name="Blankenburg K."/>
            <person name="Forbes L."/>
            <person name="Fu Q."/>
            <person name="Gubbala S."/>
            <person name="Hirani K."/>
            <person name="Jayaseelan J.C."/>
            <person name="Lara F."/>
            <person name="Munidasa M."/>
            <person name="Palculict T."/>
            <person name="Patil S."/>
            <person name="Pu L.-L."/>
            <person name="Saada N."/>
            <person name="Tang L."/>
            <person name="Weissenberger G."/>
            <person name="Zhu Y."/>
            <person name="Hemphill L."/>
            <person name="Shang Y."/>
            <person name="Youmans B."/>
            <person name="Ayvaz T."/>
            <person name="Ross M."/>
            <person name="Santibanez J."/>
            <person name="Aqrawi P."/>
            <person name="Gross S."/>
            <person name="Joshi V."/>
            <person name="Fowler G."/>
            <person name="Nazareth L."/>
            <person name="Reid J."/>
            <person name="Worley K."/>
            <person name="Petrosino J."/>
            <person name="Highlander S."/>
            <person name="Gibbs R."/>
        </authorList>
    </citation>
    <scope>NUCLEOTIDE SEQUENCE [LARGE SCALE GENOMIC DNA]</scope>
    <source>
        <strain evidence="10 11">ATCC 700780</strain>
    </source>
</reference>
<dbReference type="PANTHER" id="PTHR24221">
    <property type="entry name" value="ATP-BINDING CASSETTE SUB-FAMILY B"/>
    <property type="match status" value="1"/>
</dbReference>
<dbReference type="GO" id="GO:0016887">
    <property type="term" value="F:ATP hydrolysis activity"/>
    <property type="evidence" value="ECO:0007669"/>
    <property type="project" value="InterPro"/>
</dbReference>
<accession>E8KDH5</accession>
<evidence type="ECO:0000256" key="7">
    <source>
        <dbReference type="SAM" id="Phobius"/>
    </source>
</evidence>
<dbReference type="PANTHER" id="PTHR24221:SF654">
    <property type="entry name" value="ATP-BINDING CASSETTE SUB-FAMILY B MEMBER 6"/>
    <property type="match status" value="1"/>
</dbReference>
<evidence type="ECO:0000256" key="6">
    <source>
        <dbReference type="ARBA" id="ARBA00023136"/>
    </source>
</evidence>
<dbReference type="GO" id="GO:0005886">
    <property type="term" value="C:plasma membrane"/>
    <property type="evidence" value="ECO:0007669"/>
    <property type="project" value="UniProtKB-SubCell"/>
</dbReference>
<dbReference type="STRING" id="888746.HMPREF9180_1530"/>
<evidence type="ECO:0000256" key="5">
    <source>
        <dbReference type="ARBA" id="ARBA00022989"/>
    </source>
</evidence>
<dbReference type="GO" id="GO:0005524">
    <property type="term" value="F:ATP binding"/>
    <property type="evidence" value="ECO:0007669"/>
    <property type="project" value="UniProtKB-KW"/>
</dbReference>
<evidence type="ECO:0000256" key="4">
    <source>
        <dbReference type="ARBA" id="ARBA00022840"/>
    </source>
</evidence>
<organism evidence="10 11">
    <name type="scientific">Streptococcus peroris ATCC 700780</name>
    <dbReference type="NCBI Taxonomy" id="888746"/>
    <lineage>
        <taxon>Bacteria</taxon>
        <taxon>Bacillati</taxon>
        <taxon>Bacillota</taxon>
        <taxon>Bacilli</taxon>
        <taxon>Lactobacillales</taxon>
        <taxon>Streptococcaceae</taxon>
        <taxon>Streptococcus</taxon>
    </lineage>
</organism>
<feature type="domain" description="ABC transporter" evidence="8">
    <location>
        <begin position="341"/>
        <end position="547"/>
    </location>
</feature>
<dbReference type="GO" id="GO:0034040">
    <property type="term" value="F:ATPase-coupled lipid transmembrane transporter activity"/>
    <property type="evidence" value="ECO:0007669"/>
    <property type="project" value="TreeGrafter"/>
</dbReference>
<dbReference type="HOGENOM" id="CLU_000604_62_6_9"/>
<feature type="transmembrane region" description="Helical" evidence="7">
    <location>
        <begin position="35"/>
        <end position="55"/>
    </location>
</feature>
<keyword evidence="2 7" id="KW-0812">Transmembrane</keyword>
<comment type="caution">
    <text evidence="10">The sequence shown here is derived from an EMBL/GenBank/DDBJ whole genome shotgun (WGS) entry which is preliminary data.</text>
</comment>
<dbReference type="PROSITE" id="PS50929">
    <property type="entry name" value="ABC_TM1F"/>
    <property type="match status" value="1"/>
</dbReference>
<dbReference type="InterPro" id="IPR017871">
    <property type="entry name" value="ABC_transporter-like_CS"/>
</dbReference>
<dbReference type="InterPro" id="IPR039421">
    <property type="entry name" value="Type_1_exporter"/>
</dbReference>
<dbReference type="SMART" id="SM00382">
    <property type="entry name" value="AAA"/>
    <property type="match status" value="1"/>
</dbReference>
<dbReference type="Pfam" id="PF00664">
    <property type="entry name" value="ABC_membrane"/>
    <property type="match status" value="1"/>
</dbReference>
<dbReference type="SUPFAM" id="SSF52540">
    <property type="entry name" value="P-loop containing nucleoside triphosphate hydrolases"/>
    <property type="match status" value="1"/>
</dbReference>
<dbReference type="EMBL" id="AEVF01000013">
    <property type="protein sequence ID" value="EFX40073.1"/>
    <property type="molecule type" value="Genomic_DNA"/>
</dbReference>
<dbReference type="eggNOG" id="COG1132">
    <property type="taxonomic scope" value="Bacteria"/>
</dbReference>
<name>E8KDH5_9STRE</name>
<dbReference type="Gene3D" id="1.20.1560.10">
    <property type="entry name" value="ABC transporter type 1, transmembrane domain"/>
    <property type="match status" value="1"/>
</dbReference>
<comment type="subcellular location">
    <subcellularLocation>
        <location evidence="1">Cell membrane</location>
        <topology evidence="1">Multi-pass membrane protein</topology>
    </subcellularLocation>
</comment>
<evidence type="ECO:0000256" key="3">
    <source>
        <dbReference type="ARBA" id="ARBA00022741"/>
    </source>
</evidence>
<dbReference type="GO" id="GO:0140359">
    <property type="term" value="F:ABC-type transporter activity"/>
    <property type="evidence" value="ECO:0007669"/>
    <property type="project" value="InterPro"/>
</dbReference>
<feature type="domain" description="ABC transmembrane type-1" evidence="9">
    <location>
        <begin position="37"/>
        <end position="312"/>
    </location>
</feature>
<evidence type="ECO:0000313" key="10">
    <source>
        <dbReference type="EMBL" id="EFX40073.1"/>
    </source>
</evidence>